<dbReference type="PANTHER" id="PTHR34067:SF20">
    <property type="entry name" value="OS08G0206700 PROTEIN"/>
    <property type="match status" value="1"/>
</dbReference>
<keyword evidence="2" id="KW-0805">Transcription regulation</keyword>
<dbReference type="AlphaFoldDB" id="A0AAD3SJG7"/>
<dbReference type="SUPFAM" id="SSF54171">
    <property type="entry name" value="DNA-binding domain"/>
    <property type="match status" value="1"/>
</dbReference>
<dbReference type="PANTHER" id="PTHR34067">
    <property type="entry name" value="OS04G0193200 PROTEIN"/>
    <property type="match status" value="1"/>
</dbReference>
<dbReference type="Proteomes" id="UP001279734">
    <property type="component" value="Unassembled WGS sequence"/>
</dbReference>
<dbReference type="Gene3D" id="3.30.890.10">
    <property type="entry name" value="Methyl-cpg-binding Protein 2, Chain A"/>
    <property type="match status" value="1"/>
</dbReference>
<evidence type="ECO:0000259" key="7">
    <source>
        <dbReference type="PROSITE" id="PS50982"/>
    </source>
</evidence>
<gene>
    <name evidence="8" type="ORF">Nepgr_014118</name>
</gene>
<protein>
    <recommendedName>
        <fullName evidence="7">MBD domain-containing protein</fullName>
    </recommendedName>
</protein>
<comment type="subcellular location">
    <subcellularLocation>
        <location evidence="1">Nucleus</location>
    </subcellularLocation>
</comment>
<dbReference type="InterPro" id="IPR038945">
    <property type="entry name" value="MBD13-like"/>
</dbReference>
<dbReference type="InterPro" id="IPR001739">
    <property type="entry name" value="Methyl_CpG_DNA-bd"/>
</dbReference>
<reference evidence="8" key="1">
    <citation type="submission" date="2023-05" db="EMBL/GenBank/DDBJ databases">
        <title>Nepenthes gracilis genome sequencing.</title>
        <authorList>
            <person name="Fukushima K."/>
        </authorList>
    </citation>
    <scope>NUCLEOTIDE SEQUENCE</scope>
    <source>
        <strain evidence="8">SING2019-196</strain>
    </source>
</reference>
<feature type="region of interest" description="Disordered" evidence="6">
    <location>
        <begin position="1"/>
        <end position="47"/>
    </location>
</feature>
<dbReference type="GO" id="GO:0005634">
    <property type="term" value="C:nucleus"/>
    <property type="evidence" value="ECO:0007669"/>
    <property type="project" value="UniProtKB-SubCell"/>
</dbReference>
<keyword evidence="3" id="KW-0238">DNA-binding</keyword>
<comment type="caution">
    <text evidence="8">The sequence shown here is derived from an EMBL/GenBank/DDBJ whole genome shotgun (WGS) entry which is preliminary data.</text>
</comment>
<accession>A0AAD3SJG7</accession>
<dbReference type="PROSITE" id="PS50982">
    <property type="entry name" value="MBD"/>
    <property type="match status" value="1"/>
</dbReference>
<evidence type="ECO:0000256" key="5">
    <source>
        <dbReference type="ARBA" id="ARBA00023242"/>
    </source>
</evidence>
<evidence type="ECO:0000256" key="2">
    <source>
        <dbReference type="ARBA" id="ARBA00023015"/>
    </source>
</evidence>
<organism evidence="8 9">
    <name type="scientific">Nepenthes gracilis</name>
    <name type="common">Slender pitcher plant</name>
    <dbReference type="NCBI Taxonomy" id="150966"/>
    <lineage>
        <taxon>Eukaryota</taxon>
        <taxon>Viridiplantae</taxon>
        <taxon>Streptophyta</taxon>
        <taxon>Embryophyta</taxon>
        <taxon>Tracheophyta</taxon>
        <taxon>Spermatophyta</taxon>
        <taxon>Magnoliopsida</taxon>
        <taxon>eudicotyledons</taxon>
        <taxon>Gunneridae</taxon>
        <taxon>Pentapetalae</taxon>
        <taxon>Caryophyllales</taxon>
        <taxon>Nepenthaceae</taxon>
        <taxon>Nepenthes</taxon>
    </lineage>
</organism>
<keyword evidence="4" id="KW-0804">Transcription</keyword>
<evidence type="ECO:0000313" key="8">
    <source>
        <dbReference type="EMBL" id="GMH12277.1"/>
    </source>
</evidence>
<keyword evidence="5" id="KW-0539">Nucleus</keyword>
<dbReference type="Pfam" id="PF01429">
    <property type="entry name" value="MBD"/>
    <property type="match status" value="1"/>
</dbReference>
<sequence>MSAEGEEHSYTRLPMGTPPYATPLRDQRGGSEPAGDPSLSDVPDWLPQGWRVESRARSSGASAGTKDKYYVDPILNCRFRLTKEVLFFLETGQKKRRTANSNGDTLSANNSRSQKQKKFGSKVAALVENFNFEDVPAKVKWAMTDVLEGSWRPLLGGVKRVAETAKQEWAAAFTYLSLQNGGGATL</sequence>
<dbReference type="GO" id="GO:0003677">
    <property type="term" value="F:DNA binding"/>
    <property type="evidence" value="ECO:0007669"/>
    <property type="project" value="UniProtKB-KW"/>
</dbReference>
<proteinExistence type="predicted"/>
<keyword evidence="9" id="KW-1185">Reference proteome</keyword>
<evidence type="ECO:0000313" key="9">
    <source>
        <dbReference type="Proteomes" id="UP001279734"/>
    </source>
</evidence>
<evidence type="ECO:0000256" key="1">
    <source>
        <dbReference type="ARBA" id="ARBA00004123"/>
    </source>
</evidence>
<feature type="domain" description="MBD" evidence="7">
    <location>
        <begin position="36"/>
        <end position="110"/>
    </location>
</feature>
<dbReference type="EMBL" id="BSYO01000011">
    <property type="protein sequence ID" value="GMH12277.1"/>
    <property type="molecule type" value="Genomic_DNA"/>
</dbReference>
<feature type="compositionally biased region" description="Basic and acidic residues" evidence="6">
    <location>
        <begin position="1"/>
        <end position="10"/>
    </location>
</feature>
<evidence type="ECO:0000256" key="4">
    <source>
        <dbReference type="ARBA" id="ARBA00023163"/>
    </source>
</evidence>
<evidence type="ECO:0000256" key="3">
    <source>
        <dbReference type="ARBA" id="ARBA00023125"/>
    </source>
</evidence>
<dbReference type="InterPro" id="IPR016177">
    <property type="entry name" value="DNA-bd_dom_sf"/>
</dbReference>
<evidence type="ECO:0000256" key="6">
    <source>
        <dbReference type="SAM" id="MobiDB-lite"/>
    </source>
</evidence>
<name>A0AAD3SJG7_NEPGR</name>